<keyword evidence="5 7" id="KW-0472">Membrane</keyword>
<keyword evidence="6" id="KW-0175">Coiled coil</keyword>
<dbReference type="Gene3D" id="1.20.58.220">
    <property type="entry name" value="Phosphate transport system protein phou homolog 2, domain 2"/>
    <property type="match status" value="1"/>
</dbReference>
<protein>
    <submittedName>
        <fullName evidence="9">Na/Pi cotransporter family protein</fullName>
    </submittedName>
</protein>
<dbReference type="InterPro" id="IPR038078">
    <property type="entry name" value="PhoU-like_sf"/>
</dbReference>
<comment type="subcellular location">
    <subcellularLocation>
        <location evidence="1">Cell membrane</location>
        <topology evidence="1">Multi-pass membrane protein</topology>
    </subcellularLocation>
</comment>
<evidence type="ECO:0000256" key="7">
    <source>
        <dbReference type="SAM" id="Phobius"/>
    </source>
</evidence>
<dbReference type="GO" id="GO:0044341">
    <property type="term" value="P:sodium-dependent phosphate transport"/>
    <property type="evidence" value="ECO:0007669"/>
    <property type="project" value="InterPro"/>
</dbReference>
<dbReference type="PANTHER" id="PTHR10010:SF46">
    <property type="entry name" value="SODIUM-DEPENDENT PHOSPHATE TRANSPORT PROTEIN 2B"/>
    <property type="match status" value="1"/>
</dbReference>
<dbReference type="Proteomes" id="UP000290365">
    <property type="component" value="Chromosome"/>
</dbReference>
<feature type="domain" description="PhoU" evidence="8">
    <location>
        <begin position="328"/>
        <end position="407"/>
    </location>
</feature>
<evidence type="ECO:0000256" key="6">
    <source>
        <dbReference type="SAM" id="Coils"/>
    </source>
</evidence>
<keyword evidence="4 7" id="KW-1133">Transmembrane helix</keyword>
<dbReference type="InterPro" id="IPR026022">
    <property type="entry name" value="PhoU_dom"/>
</dbReference>
<feature type="transmembrane region" description="Helical" evidence="7">
    <location>
        <begin position="123"/>
        <end position="141"/>
    </location>
</feature>
<evidence type="ECO:0000256" key="1">
    <source>
        <dbReference type="ARBA" id="ARBA00004651"/>
    </source>
</evidence>
<sequence>MLLLYGVRLVTDALQRASDRRVRYAITQIAKYPPATFGIGILATLLTQSSSAVSSLLVGLVSAQLMPLATAIIMLLGSNVGSTLVVQFLAFHITDYAPQIAGLGALIALFTRHTSWRRFGQTCFAFSLILLGLAILAAGSAPLASSPVTATVIKALVSAPLILGLLGIALAVAFTSSAASIGLVIVLASTGTLPARAALTLMLGANVGTTLIALFTALGQGSLVGRRLALVHTGTKLSGAVVVFALLDFLEPLLAHLWPNPGMQVAFAHLGFNLALALVFGPLCQPLVRVAEWLLPDAPAHESGQQRYLDLLALNTPAVALGLATREILRMADVVMEMLARSIHAFEDAGTNVPSSVGELDDQLDELEEEVKHYLTQLDEALMSEEQIRRKIALLYIITALEAIGDVIDKQMMQLAKRRRRDQVMFSEEGWQDLMAYHHEVTEALQQVIAALATQDPSLAAEFLGCKAQLHQSRRALHLRHLQRLHSGLSPSIASSSIHLDLLNAMGRVLSYASNMAHAIQGDL</sequence>
<dbReference type="GO" id="GO:0005886">
    <property type="term" value="C:plasma membrane"/>
    <property type="evidence" value="ECO:0007669"/>
    <property type="project" value="UniProtKB-SubCell"/>
</dbReference>
<evidence type="ECO:0000256" key="5">
    <source>
        <dbReference type="ARBA" id="ARBA00023136"/>
    </source>
</evidence>
<evidence type="ECO:0000256" key="2">
    <source>
        <dbReference type="ARBA" id="ARBA00022475"/>
    </source>
</evidence>
<accession>A0A4V0Z0L0</accession>
<evidence type="ECO:0000313" key="10">
    <source>
        <dbReference type="Proteomes" id="UP000290365"/>
    </source>
</evidence>
<name>A0A4V0Z0L0_KTERU</name>
<gene>
    <name evidence="9" type="ORF">EPA93_25390</name>
</gene>
<feature type="transmembrane region" description="Helical" evidence="7">
    <location>
        <begin position="161"/>
        <end position="187"/>
    </location>
</feature>
<reference evidence="9 10" key="1">
    <citation type="submission" date="2019-01" db="EMBL/GenBank/DDBJ databases">
        <title>Ktedonosporobacter rubrisoli SCAWS-G2.</title>
        <authorList>
            <person name="Huang Y."/>
            <person name="Yan B."/>
        </authorList>
    </citation>
    <scope>NUCLEOTIDE SEQUENCE [LARGE SCALE GENOMIC DNA]</scope>
    <source>
        <strain evidence="9 10">SCAWS-G2</strain>
    </source>
</reference>
<dbReference type="EMBL" id="CP035758">
    <property type="protein sequence ID" value="QBD83591.1"/>
    <property type="molecule type" value="Genomic_DNA"/>
</dbReference>
<dbReference type="Pfam" id="PF01895">
    <property type="entry name" value="PhoU"/>
    <property type="match status" value="1"/>
</dbReference>
<keyword evidence="2" id="KW-1003">Cell membrane</keyword>
<dbReference type="PANTHER" id="PTHR10010">
    <property type="entry name" value="SOLUTE CARRIER FAMILY 34 SODIUM PHOSPHATE , MEMBER 2-RELATED"/>
    <property type="match status" value="1"/>
</dbReference>
<dbReference type="AlphaFoldDB" id="A0A4V0Z0L0"/>
<dbReference type="NCBIfam" id="NF037997">
    <property type="entry name" value="Na_Pi_symport"/>
    <property type="match status" value="1"/>
</dbReference>
<evidence type="ECO:0000313" key="9">
    <source>
        <dbReference type="EMBL" id="QBD83591.1"/>
    </source>
</evidence>
<keyword evidence="3 7" id="KW-0812">Transmembrane</keyword>
<dbReference type="GO" id="GO:0005436">
    <property type="term" value="F:sodium:phosphate symporter activity"/>
    <property type="evidence" value="ECO:0007669"/>
    <property type="project" value="InterPro"/>
</dbReference>
<dbReference type="OrthoDB" id="9763003at2"/>
<organism evidence="9 10">
    <name type="scientific">Ktedonosporobacter rubrisoli</name>
    <dbReference type="NCBI Taxonomy" id="2509675"/>
    <lineage>
        <taxon>Bacteria</taxon>
        <taxon>Bacillati</taxon>
        <taxon>Chloroflexota</taxon>
        <taxon>Ktedonobacteria</taxon>
        <taxon>Ktedonobacterales</taxon>
        <taxon>Ktedonosporobacteraceae</taxon>
        <taxon>Ktedonosporobacter</taxon>
    </lineage>
</organism>
<evidence type="ECO:0000256" key="3">
    <source>
        <dbReference type="ARBA" id="ARBA00022692"/>
    </source>
</evidence>
<feature type="transmembrane region" description="Helical" evidence="7">
    <location>
        <begin position="96"/>
        <end position="111"/>
    </location>
</feature>
<feature type="coiled-coil region" evidence="6">
    <location>
        <begin position="357"/>
        <end position="384"/>
    </location>
</feature>
<evidence type="ECO:0000256" key="4">
    <source>
        <dbReference type="ARBA" id="ARBA00022989"/>
    </source>
</evidence>
<dbReference type="SUPFAM" id="SSF109755">
    <property type="entry name" value="PhoU-like"/>
    <property type="match status" value="1"/>
</dbReference>
<keyword evidence="10" id="KW-1185">Reference proteome</keyword>
<feature type="transmembrane region" description="Helical" evidence="7">
    <location>
        <begin position="199"/>
        <end position="218"/>
    </location>
</feature>
<dbReference type="InterPro" id="IPR003841">
    <property type="entry name" value="Na/Pi_transpt"/>
</dbReference>
<dbReference type="KEGG" id="kbs:EPA93_25390"/>
<evidence type="ECO:0000259" key="8">
    <source>
        <dbReference type="Pfam" id="PF01895"/>
    </source>
</evidence>
<proteinExistence type="predicted"/>
<dbReference type="Pfam" id="PF02690">
    <property type="entry name" value="Na_Pi_cotrans"/>
    <property type="match status" value="2"/>
</dbReference>